<feature type="domain" description="Core" evidence="2">
    <location>
        <begin position="110"/>
        <end position="219"/>
    </location>
</feature>
<evidence type="ECO:0000256" key="1">
    <source>
        <dbReference type="ARBA" id="ARBA00006718"/>
    </source>
</evidence>
<protein>
    <recommendedName>
        <fullName evidence="2">Core domain-containing protein</fullName>
    </recommendedName>
</protein>
<comment type="caution">
    <text evidence="3">The sequence shown here is derived from an EMBL/GenBank/DDBJ whole genome shotgun (WGS) entry which is preliminary data.</text>
</comment>
<dbReference type="PANTHER" id="PTHR43011:SF1">
    <property type="entry name" value="IRON-SULFUR CLUSTER ASSEMBLY 2 HOMOLOG, MITOCHONDRIAL"/>
    <property type="match status" value="1"/>
</dbReference>
<accession>A0AAV5GEH6</accession>
<gene>
    <name evidence="3" type="ORF">Rhopal_000692-T1</name>
</gene>
<comment type="similarity">
    <text evidence="1">Belongs to the HesB/IscA family.</text>
</comment>
<dbReference type="InterPro" id="IPR016092">
    <property type="entry name" value="ATAP"/>
</dbReference>
<dbReference type="Pfam" id="PF01521">
    <property type="entry name" value="Fe-S_biosyn"/>
    <property type="match status" value="1"/>
</dbReference>
<dbReference type="Gene3D" id="2.60.300.12">
    <property type="entry name" value="HesB-like domain"/>
    <property type="match status" value="1"/>
</dbReference>
<dbReference type="GO" id="GO:0016226">
    <property type="term" value="P:iron-sulfur cluster assembly"/>
    <property type="evidence" value="ECO:0007669"/>
    <property type="project" value="InterPro"/>
</dbReference>
<dbReference type="GO" id="GO:0051537">
    <property type="term" value="F:2 iron, 2 sulfur cluster binding"/>
    <property type="evidence" value="ECO:0007669"/>
    <property type="project" value="TreeGrafter"/>
</dbReference>
<organism evidence="3 4">
    <name type="scientific">Rhodotorula paludigena</name>
    <dbReference type="NCBI Taxonomy" id="86838"/>
    <lineage>
        <taxon>Eukaryota</taxon>
        <taxon>Fungi</taxon>
        <taxon>Dikarya</taxon>
        <taxon>Basidiomycota</taxon>
        <taxon>Pucciniomycotina</taxon>
        <taxon>Microbotryomycetes</taxon>
        <taxon>Sporidiobolales</taxon>
        <taxon>Sporidiobolaceae</taxon>
        <taxon>Rhodotorula</taxon>
    </lineage>
</organism>
<dbReference type="GO" id="GO:0005739">
    <property type="term" value="C:mitochondrion"/>
    <property type="evidence" value="ECO:0007669"/>
    <property type="project" value="TreeGrafter"/>
</dbReference>
<evidence type="ECO:0000259" key="2">
    <source>
        <dbReference type="Pfam" id="PF01521"/>
    </source>
</evidence>
<proteinExistence type="inferred from homology"/>
<name>A0AAV5GEH6_9BASI</name>
<reference evidence="3 4" key="1">
    <citation type="submission" date="2021-12" db="EMBL/GenBank/DDBJ databases">
        <title>High titer production of polyol ester of fatty acids by Rhodotorula paludigena BS15 towards product separation-free biomass refinery.</title>
        <authorList>
            <person name="Mano J."/>
            <person name="Ono H."/>
            <person name="Tanaka T."/>
            <person name="Naito K."/>
            <person name="Sushida H."/>
            <person name="Ike M."/>
            <person name="Tokuyasu K."/>
            <person name="Kitaoka M."/>
        </authorList>
    </citation>
    <scope>NUCLEOTIDE SEQUENCE [LARGE SCALE GENOMIC DNA]</scope>
    <source>
        <strain evidence="3 4">BS15</strain>
    </source>
</reference>
<keyword evidence="4" id="KW-1185">Reference proteome</keyword>
<dbReference type="InterPro" id="IPR000361">
    <property type="entry name" value="ATAP_core_dom"/>
</dbReference>
<dbReference type="GO" id="GO:0051539">
    <property type="term" value="F:4 iron, 4 sulfur cluster binding"/>
    <property type="evidence" value="ECO:0007669"/>
    <property type="project" value="TreeGrafter"/>
</dbReference>
<dbReference type="NCBIfam" id="TIGR00049">
    <property type="entry name" value="iron-sulfur cluster assembly accessory protein"/>
    <property type="match status" value="1"/>
</dbReference>
<evidence type="ECO:0000313" key="3">
    <source>
        <dbReference type="EMBL" id="GJN87737.1"/>
    </source>
</evidence>
<dbReference type="GO" id="GO:0005506">
    <property type="term" value="F:iron ion binding"/>
    <property type="evidence" value="ECO:0007669"/>
    <property type="project" value="TreeGrafter"/>
</dbReference>
<dbReference type="Proteomes" id="UP001342314">
    <property type="component" value="Unassembled WGS sequence"/>
</dbReference>
<dbReference type="InterPro" id="IPR035903">
    <property type="entry name" value="HesB-like_dom_sf"/>
</dbReference>
<dbReference type="PANTHER" id="PTHR43011">
    <property type="entry name" value="IRON-SULFUR CLUSTER ASSEMBLY 2 HOMOLOG, MITOCHONDRIAL"/>
    <property type="match status" value="1"/>
</dbReference>
<dbReference type="SUPFAM" id="SSF89360">
    <property type="entry name" value="HesB-like domain"/>
    <property type="match status" value="1"/>
</dbReference>
<sequence>MQRTCTRCSALLRPALSPRPLRLAPSPLDSSASRHLVAPPLSAQRAIHTLAQAPRALAPPARPARLSPRARWAATTPSRRGIACAAQPPANPPEDFEPVEDELKEGEKLEMDLTDKAVKQILKAQAAAKDPSLALRLAVESGGCHGYQYKMQVTSTREPDDYLFTAPSPDDPSRSASLLVDAASLPLVKGSTIDYATELIGSAFRIRDNPQSKDAGCGCGVSWELKDLD</sequence>
<dbReference type="AlphaFoldDB" id="A0AAV5GEH6"/>
<dbReference type="EMBL" id="BQKY01000002">
    <property type="protein sequence ID" value="GJN87737.1"/>
    <property type="molecule type" value="Genomic_DNA"/>
</dbReference>
<evidence type="ECO:0000313" key="4">
    <source>
        <dbReference type="Proteomes" id="UP001342314"/>
    </source>
</evidence>